<keyword evidence="2" id="KW-1185">Reference proteome</keyword>
<dbReference type="EMBL" id="CADB01000169">
    <property type="protein sequence ID" value="CBZ40945.1"/>
    <property type="molecule type" value="Genomic_DNA"/>
</dbReference>
<proteinExistence type="predicted"/>
<dbReference type="Proteomes" id="UP000007259">
    <property type="component" value="Unassembled WGS sequence"/>
</dbReference>
<dbReference type="AlphaFoldDB" id="E8NHH0"/>
<dbReference type="KEGG" id="lmi:LmxM_33_1830b_1"/>
<comment type="caution">
    <text evidence="1">The sequence shown here is derived from an EMBL/GenBank/DDBJ whole genome shotgun (WGS) entry which is preliminary data.</text>
</comment>
<dbReference type="PhylomeDB" id="E8NHH0"/>
<reference evidence="1 2" key="1">
    <citation type="journal article" date="2011" name="Genome Res.">
        <title>Chromosome and gene copy number variation allow major structural change between species and strains of Leishmania.</title>
        <authorList>
            <person name="Rogers M.B."/>
            <person name="Hilley J.D."/>
            <person name="Dickens N.J."/>
            <person name="Wilkes J."/>
            <person name="Bates P.A."/>
            <person name="Depledge D.P."/>
            <person name="Harris D."/>
            <person name="Her Y."/>
            <person name="Herzyk P."/>
            <person name="Imamura H."/>
            <person name="Otto T.D."/>
            <person name="Sanders M."/>
            <person name="Seeger K."/>
            <person name="Dujardin J.C."/>
            <person name="Berriman M."/>
            <person name="Smith D.F."/>
            <person name="Hertz-Fowler C."/>
            <person name="Mottram J.C."/>
        </authorList>
    </citation>
    <scope>NUCLEOTIDE SEQUENCE [LARGE SCALE GENOMIC DNA]</scope>
    <source>
        <strain evidence="1 2">MHOM/GT/2001/U1103</strain>
    </source>
</reference>
<sequence>MSETAHRVRTLRAGGRGHAGVLRRGDAVVKRSATCTLPMDADEVELSVGARAHDPHDPRDAEAIALILLSRGWRVERLRLLGEAGLSPCVFASKLERGSTSERAQRVREGSLRRALAQHKGTTSCISGVSAVRD</sequence>
<name>E8NHH0_LEIMU</name>
<protein>
    <submittedName>
        <fullName evidence="1">Uncharacterized protein</fullName>
    </submittedName>
</protein>
<evidence type="ECO:0000313" key="1">
    <source>
        <dbReference type="EMBL" id="CBZ40945.1"/>
    </source>
</evidence>
<dbReference type="GeneID" id="13451365"/>
<feature type="non-terminal residue" evidence="1">
    <location>
        <position position="134"/>
    </location>
</feature>
<accession>E8NHH0</accession>
<evidence type="ECO:0000313" key="2">
    <source>
        <dbReference type="Proteomes" id="UP000007259"/>
    </source>
</evidence>
<organism evidence="1 2">
    <name type="scientific">Leishmania mexicana (strain MHOM/GT/2001/U1103)</name>
    <dbReference type="NCBI Taxonomy" id="929439"/>
    <lineage>
        <taxon>Eukaryota</taxon>
        <taxon>Discoba</taxon>
        <taxon>Euglenozoa</taxon>
        <taxon>Kinetoplastea</taxon>
        <taxon>Metakinetoplastina</taxon>
        <taxon>Trypanosomatida</taxon>
        <taxon>Trypanosomatidae</taxon>
        <taxon>Leishmaniinae</taxon>
        <taxon>Leishmania</taxon>
    </lineage>
</organism>
<dbReference type="VEuPathDB" id="TriTrypDB:LmxM.33.1830b"/>
<dbReference type="RefSeq" id="XP_003886579.1">
    <property type="nucleotide sequence ID" value="XM_003886530.2"/>
</dbReference>
<gene>
    <name evidence="1" type="ORF">LmxM_33_1830b_1</name>
</gene>